<feature type="transmembrane region" description="Helical" evidence="1">
    <location>
        <begin position="152"/>
        <end position="172"/>
    </location>
</feature>
<feature type="transmembrane region" description="Helical" evidence="1">
    <location>
        <begin position="20"/>
        <end position="45"/>
    </location>
</feature>
<accession>A0A812EB25</accession>
<proteinExistence type="predicted"/>
<gene>
    <name evidence="2" type="ORF">SPHA_71794</name>
</gene>
<keyword evidence="1" id="KW-0812">Transmembrane</keyword>
<feature type="transmembrane region" description="Helical" evidence="1">
    <location>
        <begin position="101"/>
        <end position="120"/>
    </location>
</feature>
<feature type="transmembrane region" description="Helical" evidence="1">
    <location>
        <begin position="184"/>
        <end position="202"/>
    </location>
</feature>
<protein>
    <submittedName>
        <fullName evidence="2">Uncharacterized protein</fullName>
    </submittedName>
</protein>
<sequence length="566" mass="62344">MSLFLHFPFFSSYPFPSLTFHRLISFLFLFPCLLSLFFSMFIPLFSFSCFYPTTSLYFSFFSSLIFLPIFVLLSLLFFFLFPLGNYTQLAHFLSLSLVDNFPILFPPFFLSIICISLLYPGLSLTHSLSFIHSSLFPSCWYIVFLADFFFKIITYFIFRLILLLICSVTFYSFSFSRSLSFPPLSVTLFPTSLGLSLFPPLGLSFPTSLGLSLSHLSRSLSFPPLGLSLFPTSLGLSLSHLSRSLSFPPRSLSFPPLSLSFPPLSVSLSSHLSRSLSLSHLSVSLFHTSLCLSLFPTSLGHSLSHLSRSLSFPPLSVSLFPTSLGLSLFPTSLGLSLFPTSRSVSLPPLSVSLLPTSLGLSLSHLSRSLSLSHLSRSLSLSHLSRSLSLSHLSRSLSLSHLSRSLSFPPLSVSPFTCSFSFQFISPGGHAPYNPESGMGYLDNNQMSMRPHTLQGIHGGDMYDPMKAGYSHVPDGQRYDMLGVQSMHGADMYGPPPVSGSYSQMSQLRPPVHSQAMLIPGHPHHMMMGHTAPGMGHHGMPIQTTQSPPLHGGSMDVMGQQLQDIHA</sequence>
<comment type="caution">
    <text evidence="2">The sequence shown here is derived from an EMBL/GenBank/DDBJ whole genome shotgun (WGS) entry which is preliminary data.</text>
</comment>
<evidence type="ECO:0000313" key="2">
    <source>
        <dbReference type="EMBL" id="CAE1321731.1"/>
    </source>
</evidence>
<organism evidence="2 3">
    <name type="scientific">Acanthosepion pharaonis</name>
    <name type="common">Pharaoh cuttlefish</name>
    <name type="synonym">Sepia pharaonis</name>
    <dbReference type="NCBI Taxonomy" id="158019"/>
    <lineage>
        <taxon>Eukaryota</taxon>
        <taxon>Metazoa</taxon>
        <taxon>Spiralia</taxon>
        <taxon>Lophotrochozoa</taxon>
        <taxon>Mollusca</taxon>
        <taxon>Cephalopoda</taxon>
        <taxon>Coleoidea</taxon>
        <taxon>Decapodiformes</taxon>
        <taxon>Sepiida</taxon>
        <taxon>Sepiina</taxon>
        <taxon>Sepiidae</taxon>
        <taxon>Acanthosepion</taxon>
    </lineage>
</organism>
<feature type="transmembrane region" description="Helical" evidence="1">
    <location>
        <begin position="57"/>
        <end position="81"/>
    </location>
</feature>
<keyword evidence="3" id="KW-1185">Reference proteome</keyword>
<keyword evidence="1" id="KW-0472">Membrane</keyword>
<name>A0A812EB25_ACAPH</name>
<dbReference type="Proteomes" id="UP000597762">
    <property type="component" value="Unassembled WGS sequence"/>
</dbReference>
<keyword evidence="1" id="KW-1133">Transmembrane helix</keyword>
<dbReference type="OrthoDB" id="6108655at2759"/>
<dbReference type="AlphaFoldDB" id="A0A812EB25"/>
<dbReference type="EMBL" id="CAHIKZ030005263">
    <property type="protein sequence ID" value="CAE1321731.1"/>
    <property type="molecule type" value="Genomic_DNA"/>
</dbReference>
<feature type="transmembrane region" description="Helical" evidence="1">
    <location>
        <begin position="127"/>
        <end position="146"/>
    </location>
</feature>
<evidence type="ECO:0000256" key="1">
    <source>
        <dbReference type="SAM" id="Phobius"/>
    </source>
</evidence>
<reference evidence="2" key="1">
    <citation type="submission" date="2021-01" db="EMBL/GenBank/DDBJ databases">
        <authorList>
            <person name="Li R."/>
            <person name="Bekaert M."/>
        </authorList>
    </citation>
    <scope>NUCLEOTIDE SEQUENCE</scope>
    <source>
        <strain evidence="2">Farmed</strain>
    </source>
</reference>
<evidence type="ECO:0000313" key="3">
    <source>
        <dbReference type="Proteomes" id="UP000597762"/>
    </source>
</evidence>